<proteinExistence type="inferred from homology"/>
<name>A0A5J6PU92_9NEIS</name>
<dbReference type="InterPro" id="IPR016155">
    <property type="entry name" value="Mopterin_synth/thiamin_S_b"/>
</dbReference>
<dbReference type="EMBL" id="CP031700">
    <property type="protein sequence ID" value="QEY26298.1"/>
    <property type="molecule type" value="Genomic_DNA"/>
</dbReference>
<dbReference type="InterPro" id="IPR037021">
    <property type="entry name" value="RnfH_sf"/>
</dbReference>
<evidence type="ECO:0000256" key="1">
    <source>
        <dbReference type="ARBA" id="ARBA00010645"/>
    </source>
</evidence>
<organism evidence="3 4">
    <name type="scientific">Neisseria zalophi</name>
    <dbReference type="NCBI Taxonomy" id="640030"/>
    <lineage>
        <taxon>Bacteria</taxon>
        <taxon>Pseudomonadati</taxon>
        <taxon>Pseudomonadota</taxon>
        <taxon>Betaproteobacteria</taxon>
        <taxon>Neisseriales</taxon>
        <taxon>Neisseriaceae</taxon>
        <taxon>Neisseria</taxon>
    </lineage>
</organism>
<dbReference type="KEGG" id="nzl:D0T92_06990"/>
<accession>A0A5J6PU92</accession>
<sequence>MVNIEIAYGTADKQLLQQMQVEEGTTAREAVIRSRIAEEFPDADVHHAPLGIFGKQVKDDTVLRDKDRIEVYRPLLIDPKEARRRRVQEKQNKGRLK</sequence>
<evidence type="ECO:0000256" key="2">
    <source>
        <dbReference type="HAMAP-Rule" id="MF_00460"/>
    </source>
</evidence>
<dbReference type="Proteomes" id="UP000325713">
    <property type="component" value="Chromosome"/>
</dbReference>
<keyword evidence="4" id="KW-1185">Reference proteome</keyword>
<evidence type="ECO:0000313" key="4">
    <source>
        <dbReference type="Proteomes" id="UP000325713"/>
    </source>
</evidence>
<dbReference type="HAMAP" id="MF_00460">
    <property type="entry name" value="UPF0125_RnfH"/>
    <property type="match status" value="1"/>
</dbReference>
<comment type="similarity">
    <text evidence="1 2">Belongs to the UPF0125 (RnfH) family.</text>
</comment>
<gene>
    <name evidence="3" type="ORF">D0T92_06990</name>
</gene>
<dbReference type="Pfam" id="PF03658">
    <property type="entry name" value="Ub-RnfH"/>
    <property type="match status" value="1"/>
</dbReference>
<dbReference type="InterPro" id="IPR005346">
    <property type="entry name" value="RnfH"/>
</dbReference>
<dbReference type="Gene3D" id="3.10.20.280">
    <property type="entry name" value="RnfH-like"/>
    <property type="match status" value="1"/>
</dbReference>
<evidence type="ECO:0000313" key="3">
    <source>
        <dbReference type="EMBL" id="QEY26298.1"/>
    </source>
</evidence>
<dbReference type="RefSeq" id="WP_151051456.1">
    <property type="nucleotide sequence ID" value="NZ_CP031700.1"/>
</dbReference>
<dbReference type="OrthoDB" id="9796575at2"/>
<dbReference type="AlphaFoldDB" id="A0A5J6PU92"/>
<dbReference type="PANTHER" id="PTHR37483">
    <property type="entry name" value="UPF0125 PROTEIN RATB"/>
    <property type="match status" value="1"/>
</dbReference>
<dbReference type="NCBIfam" id="NF002490">
    <property type="entry name" value="PRK01777.1"/>
    <property type="match status" value="1"/>
</dbReference>
<protein>
    <recommendedName>
        <fullName evidence="2">UPF0125 protein D0T92_06990</fullName>
    </recommendedName>
</protein>
<dbReference type="SUPFAM" id="SSF54285">
    <property type="entry name" value="MoaD/ThiS"/>
    <property type="match status" value="1"/>
</dbReference>
<dbReference type="PANTHER" id="PTHR37483:SF1">
    <property type="entry name" value="UPF0125 PROTEIN RATB"/>
    <property type="match status" value="1"/>
</dbReference>
<reference evidence="3 4" key="1">
    <citation type="submission" date="2018-08" db="EMBL/GenBank/DDBJ databases">
        <title>Neisseria zalophi ATCC BAA-2455 complete genome.</title>
        <authorList>
            <person name="Veseli I.A."/>
            <person name="Buttler R."/>
            <person name="Mascarenhas dos Santos A.C."/>
            <person name="Pombert J.-F."/>
        </authorList>
    </citation>
    <scope>NUCLEOTIDE SEQUENCE [LARGE SCALE GENOMIC DNA]</scope>
    <source>
        <strain evidence="3 4">ATCC BAA-2455</strain>
    </source>
</reference>